<dbReference type="CDD" id="cd00038">
    <property type="entry name" value="CAP_ED"/>
    <property type="match status" value="1"/>
</dbReference>
<sequence>MQISAILPTAFRNADRSSVVDAYIALRPKQAIRKAAKGQCVVQESGYADYSMLLLDGWVALSKTMPEGRAQIIDVMLPGDFALIGAEIAPVAAFTVEALTNVSYIAIPLEHVNGPEPEHAALRGVLAAMLVTTQARTSELLLRMGRSSGACRVAYALLELYVRLEQIGMAQNGCFYLPMTQHKLGEFAGLSNVHVCRTMRRFERDGLIGHLDNHDISLNDLDTLSKLAEVDLALLREEILLRRP</sequence>
<evidence type="ECO:0000313" key="5">
    <source>
        <dbReference type="EMBL" id="SHM27340.1"/>
    </source>
</evidence>
<evidence type="ECO:0000256" key="3">
    <source>
        <dbReference type="ARBA" id="ARBA00023163"/>
    </source>
</evidence>
<evidence type="ECO:0000313" key="6">
    <source>
        <dbReference type="Proteomes" id="UP000183974"/>
    </source>
</evidence>
<dbReference type="PANTHER" id="PTHR24567">
    <property type="entry name" value="CRP FAMILY TRANSCRIPTIONAL REGULATORY PROTEIN"/>
    <property type="match status" value="1"/>
</dbReference>
<keyword evidence="1" id="KW-0805">Transcription regulation</keyword>
<dbReference type="SUPFAM" id="SSF46785">
    <property type="entry name" value="Winged helix' DNA-binding domain"/>
    <property type="match status" value="1"/>
</dbReference>
<dbReference type="GO" id="GO:0016301">
    <property type="term" value="F:kinase activity"/>
    <property type="evidence" value="ECO:0007669"/>
    <property type="project" value="UniProtKB-KW"/>
</dbReference>
<name>A0A1M7HFX3_9RHOB</name>
<keyword evidence="6" id="KW-1185">Reference proteome</keyword>
<dbReference type="OrthoDB" id="7584044at2"/>
<dbReference type="Gene3D" id="1.10.10.10">
    <property type="entry name" value="Winged helix-like DNA-binding domain superfamily/Winged helix DNA-binding domain"/>
    <property type="match status" value="1"/>
</dbReference>
<evidence type="ECO:0000256" key="1">
    <source>
        <dbReference type="ARBA" id="ARBA00023015"/>
    </source>
</evidence>
<dbReference type="InterPro" id="IPR050397">
    <property type="entry name" value="Env_Response_Regulators"/>
</dbReference>
<keyword evidence="5" id="KW-0808">Transferase</keyword>
<organism evidence="5 6">
    <name type="scientific">Roseovarius pacificus</name>
    <dbReference type="NCBI Taxonomy" id="337701"/>
    <lineage>
        <taxon>Bacteria</taxon>
        <taxon>Pseudomonadati</taxon>
        <taxon>Pseudomonadota</taxon>
        <taxon>Alphaproteobacteria</taxon>
        <taxon>Rhodobacterales</taxon>
        <taxon>Roseobacteraceae</taxon>
        <taxon>Roseovarius</taxon>
    </lineage>
</organism>
<dbReference type="InterPro" id="IPR036390">
    <property type="entry name" value="WH_DNA-bd_sf"/>
</dbReference>
<dbReference type="PANTHER" id="PTHR24567:SF68">
    <property type="entry name" value="DNA-BINDING TRANSCRIPTIONAL DUAL REGULATOR CRP"/>
    <property type="match status" value="1"/>
</dbReference>
<dbReference type="InterPro" id="IPR012318">
    <property type="entry name" value="HTH_CRP"/>
</dbReference>
<dbReference type="InterPro" id="IPR014710">
    <property type="entry name" value="RmlC-like_jellyroll"/>
</dbReference>
<dbReference type="GO" id="GO:0003700">
    <property type="term" value="F:DNA-binding transcription factor activity"/>
    <property type="evidence" value="ECO:0007669"/>
    <property type="project" value="TreeGrafter"/>
</dbReference>
<dbReference type="Proteomes" id="UP000183974">
    <property type="component" value="Unassembled WGS sequence"/>
</dbReference>
<evidence type="ECO:0000256" key="2">
    <source>
        <dbReference type="ARBA" id="ARBA00023125"/>
    </source>
</evidence>
<dbReference type="InterPro" id="IPR018490">
    <property type="entry name" value="cNMP-bd_dom_sf"/>
</dbReference>
<dbReference type="RefSeq" id="WP_073036362.1">
    <property type="nucleotide sequence ID" value="NZ_BMLR01000008.1"/>
</dbReference>
<proteinExistence type="predicted"/>
<dbReference type="Pfam" id="PF00027">
    <property type="entry name" value="cNMP_binding"/>
    <property type="match status" value="1"/>
</dbReference>
<dbReference type="AlphaFoldDB" id="A0A1M7HFX3"/>
<dbReference type="Gene3D" id="2.60.120.10">
    <property type="entry name" value="Jelly Rolls"/>
    <property type="match status" value="1"/>
</dbReference>
<keyword evidence="5" id="KW-0418">Kinase</keyword>
<reference evidence="5 6" key="1">
    <citation type="submission" date="2016-11" db="EMBL/GenBank/DDBJ databases">
        <authorList>
            <person name="Jaros S."/>
            <person name="Januszkiewicz K."/>
            <person name="Wedrychowicz H."/>
        </authorList>
    </citation>
    <scope>NUCLEOTIDE SEQUENCE [LARGE SCALE GENOMIC DNA]</scope>
    <source>
        <strain evidence="5 6">DSM 29589</strain>
    </source>
</reference>
<dbReference type="PROSITE" id="PS51063">
    <property type="entry name" value="HTH_CRP_2"/>
    <property type="match status" value="1"/>
</dbReference>
<dbReference type="GO" id="GO:0003677">
    <property type="term" value="F:DNA binding"/>
    <property type="evidence" value="ECO:0007669"/>
    <property type="project" value="UniProtKB-KW"/>
</dbReference>
<keyword evidence="2" id="KW-0238">DNA-binding</keyword>
<gene>
    <name evidence="5" type="ORF">SAMN05444398_112127</name>
</gene>
<evidence type="ECO:0000259" key="4">
    <source>
        <dbReference type="PROSITE" id="PS51063"/>
    </source>
</evidence>
<dbReference type="InterPro" id="IPR000595">
    <property type="entry name" value="cNMP-bd_dom"/>
</dbReference>
<dbReference type="Pfam" id="PF13545">
    <property type="entry name" value="HTH_Crp_2"/>
    <property type="match status" value="1"/>
</dbReference>
<accession>A0A1M7HFX3</accession>
<dbReference type="STRING" id="337701.SAMN05444398_112127"/>
<dbReference type="SMART" id="SM00100">
    <property type="entry name" value="cNMP"/>
    <property type="match status" value="1"/>
</dbReference>
<protein>
    <submittedName>
        <fullName evidence="5">cAMP-binding domain of CRP or a regulatory subunit of cAMP-dependent protein kinases</fullName>
    </submittedName>
</protein>
<dbReference type="GO" id="GO:0005829">
    <property type="term" value="C:cytosol"/>
    <property type="evidence" value="ECO:0007669"/>
    <property type="project" value="TreeGrafter"/>
</dbReference>
<keyword evidence="3" id="KW-0804">Transcription</keyword>
<feature type="domain" description="HTH crp-type" evidence="4">
    <location>
        <begin position="147"/>
        <end position="222"/>
    </location>
</feature>
<dbReference type="InterPro" id="IPR036388">
    <property type="entry name" value="WH-like_DNA-bd_sf"/>
</dbReference>
<dbReference type="EMBL" id="FRBR01000012">
    <property type="protein sequence ID" value="SHM27340.1"/>
    <property type="molecule type" value="Genomic_DNA"/>
</dbReference>
<dbReference type="SUPFAM" id="SSF51206">
    <property type="entry name" value="cAMP-binding domain-like"/>
    <property type="match status" value="1"/>
</dbReference>